<dbReference type="PANTHER" id="PTHR45982:SF1">
    <property type="entry name" value="REGULATOR OF CHROMOSOME CONDENSATION"/>
    <property type="match status" value="1"/>
</dbReference>
<keyword evidence="2" id="KW-1133">Transmembrane helix</keyword>
<dbReference type="Proteomes" id="UP001589536">
    <property type="component" value="Unassembled WGS sequence"/>
</dbReference>
<gene>
    <name evidence="3" type="ORF">ACFFPI_22930</name>
</gene>
<dbReference type="SUPFAM" id="SSF50985">
    <property type="entry name" value="RCC1/BLIP-II"/>
    <property type="match status" value="2"/>
</dbReference>
<dbReference type="RefSeq" id="WP_345044911.1">
    <property type="nucleotide sequence ID" value="NZ_BAABED010000001.1"/>
</dbReference>
<keyword evidence="4" id="KW-1185">Reference proteome</keyword>
<evidence type="ECO:0000313" key="3">
    <source>
        <dbReference type="EMBL" id="MFB9716954.1"/>
    </source>
</evidence>
<dbReference type="InterPro" id="IPR051553">
    <property type="entry name" value="Ran_GTPase-activating"/>
</dbReference>
<name>A0ABV5UXK5_9MICC</name>
<dbReference type="Gene3D" id="2.130.10.30">
    <property type="entry name" value="Regulator of chromosome condensation 1/beta-lactamase-inhibitor protein II"/>
    <property type="match status" value="2"/>
</dbReference>
<keyword evidence="2" id="KW-0472">Membrane</keyword>
<dbReference type="InterPro" id="IPR009091">
    <property type="entry name" value="RCC1/BLIP-II"/>
</dbReference>
<sequence length="573" mass="58172">MIRTLSRRARNALAQERGSLVGSFVFVLFVSIAMTAIVTAVTASLTASTAMNSLTSANDGANLGLNSYLDSAIRAAPSPGNVCSGTQCGQETTTTDSNGVHTVTLQGTDDTRATTNRIQTLRQVTATMISGYDSMGNPVWSNQADTTPYRFTNLVSRGNSSCAIDPDKAAWCWGANDQGQLGDGSTTNKPAPVKVQGTAKFVSLVSATGNTFCGLADDGKAWCWGNNTSGQLGTGGGAVGTNSTAPVNPTGNHNFTALFQGSTTTCGIDGAQQAWCWGANPGNGIPGPSPDPVAVAGTHNFTALTLDASTACGLESGGKVFCWTTTPTGRAGTDPAPANGTPVEISGGRTYTQVRAANEDRTDATSLLCALDSASQAWCWGTNATGQLGNGTTTDSLTPVAVTGGHSFQALIPSPSAVCGIDTVNHVWCWGDNSSGQLGIGSTTATKDPAAVDPGTSYSTVTAATSNGKTFCALATDGTAKCWGENGFSQAQSGSTTPVTSPAPVAGFKRLRSLSTGAGFSCVTDARNETSCWGRNDDGQTGSGAPTPASPPLPATRKPVAPSTFTGYLKGGK</sequence>
<comment type="caution">
    <text evidence="3">The sequence shown here is derived from an EMBL/GenBank/DDBJ whole genome shotgun (WGS) entry which is preliminary data.</text>
</comment>
<evidence type="ECO:0000313" key="4">
    <source>
        <dbReference type="Proteomes" id="UP001589536"/>
    </source>
</evidence>
<dbReference type="Pfam" id="PF00415">
    <property type="entry name" value="RCC1"/>
    <property type="match status" value="2"/>
</dbReference>
<feature type="transmembrane region" description="Helical" evidence="2">
    <location>
        <begin position="20"/>
        <end position="45"/>
    </location>
</feature>
<evidence type="ECO:0000256" key="1">
    <source>
        <dbReference type="SAM" id="MobiDB-lite"/>
    </source>
</evidence>
<reference evidence="3 4" key="1">
    <citation type="submission" date="2024-09" db="EMBL/GenBank/DDBJ databases">
        <authorList>
            <person name="Sun Q."/>
            <person name="Mori K."/>
        </authorList>
    </citation>
    <scope>NUCLEOTIDE SEQUENCE [LARGE SCALE GENOMIC DNA]</scope>
    <source>
        <strain evidence="3 4">JCM 13519</strain>
    </source>
</reference>
<accession>A0ABV5UXK5</accession>
<evidence type="ECO:0000256" key="2">
    <source>
        <dbReference type="SAM" id="Phobius"/>
    </source>
</evidence>
<dbReference type="EMBL" id="JBHMBH010000072">
    <property type="protein sequence ID" value="MFB9716954.1"/>
    <property type="molecule type" value="Genomic_DNA"/>
</dbReference>
<dbReference type="Pfam" id="PF13540">
    <property type="entry name" value="RCC1_2"/>
    <property type="match status" value="1"/>
</dbReference>
<protein>
    <submittedName>
        <fullName evidence="3">RCC1 domain-containing protein</fullName>
    </submittedName>
</protein>
<keyword evidence="2" id="KW-0812">Transmembrane</keyword>
<dbReference type="PANTHER" id="PTHR45982">
    <property type="entry name" value="REGULATOR OF CHROMOSOME CONDENSATION"/>
    <property type="match status" value="1"/>
</dbReference>
<dbReference type="PROSITE" id="PS50012">
    <property type="entry name" value="RCC1_3"/>
    <property type="match status" value="2"/>
</dbReference>
<feature type="region of interest" description="Disordered" evidence="1">
    <location>
        <begin position="533"/>
        <end position="573"/>
    </location>
</feature>
<organism evidence="3 4">
    <name type="scientific">Arthrobacter methylotrophus</name>
    <dbReference type="NCBI Taxonomy" id="121291"/>
    <lineage>
        <taxon>Bacteria</taxon>
        <taxon>Bacillati</taxon>
        <taxon>Actinomycetota</taxon>
        <taxon>Actinomycetes</taxon>
        <taxon>Micrococcales</taxon>
        <taxon>Micrococcaceae</taxon>
        <taxon>Arthrobacter</taxon>
    </lineage>
</organism>
<proteinExistence type="predicted"/>
<dbReference type="InterPro" id="IPR000408">
    <property type="entry name" value="Reg_chr_condens"/>
</dbReference>